<dbReference type="NCBIfam" id="TIGR01541">
    <property type="entry name" value="tape_meas_lam_C"/>
    <property type="match status" value="1"/>
</dbReference>
<evidence type="ECO:0000259" key="2">
    <source>
        <dbReference type="Pfam" id="PF06791"/>
    </source>
</evidence>
<feature type="coiled-coil region" evidence="1">
    <location>
        <begin position="855"/>
        <end position="882"/>
    </location>
</feature>
<dbReference type="Pfam" id="PF09718">
    <property type="entry name" value="Tape_meas_lam_C"/>
    <property type="match status" value="1"/>
</dbReference>
<dbReference type="InterPro" id="IPR009628">
    <property type="entry name" value="Phage_tape_measure_N"/>
</dbReference>
<evidence type="ECO:0000313" key="5">
    <source>
        <dbReference type="EMBL" id="XCN66847.1"/>
    </source>
</evidence>
<dbReference type="PANTHER" id="PTHR34491:SF74">
    <property type="entry name" value="DUF4456 DOMAIN-CONTAINING PROTEIN"/>
    <property type="match status" value="1"/>
</dbReference>
<evidence type="ECO:0000256" key="1">
    <source>
        <dbReference type="SAM" id="Coils"/>
    </source>
</evidence>
<gene>
    <name evidence="5" type="ORF">N011_20510</name>
</gene>
<dbReference type="Pfam" id="PF06791">
    <property type="entry name" value="TMP_2"/>
    <property type="match status" value="2"/>
</dbReference>
<feature type="domain" description="Bacteriophage tail tape measure C-terminal" evidence="3">
    <location>
        <begin position="917"/>
        <end position="989"/>
    </location>
</feature>
<dbReference type="InterPro" id="IPR025282">
    <property type="entry name" value="DUF4214"/>
</dbReference>
<evidence type="ECO:0000259" key="4">
    <source>
        <dbReference type="Pfam" id="PF13946"/>
    </source>
</evidence>
<feature type="coiled-coil region" evidence="1">
    <location>
        <begin position="729"/>
        <end position="783"/>
    </location>
</feature>
<organism evidence="5">
    <name type="scientific">Pseudomonas syringae CC1417</name>
    <dbReference type="NCBI Taxonomy" id="1357272"/>
    <lineage>
        <taxon>Bacteria</taxon>
        <taxon>Pseudomonadati</taxon>
        <taxon>Pseudomonadota</taxon>
        <taxon>Gammaproteobacteria</taxon>
        <taxon>Pseudomonadales</taxon>
        <taxon>Pseudomonadaceae</taxon>
        <taxon>Pseudomonas</taxon>
        <taxon>Pseudomonas syringae</taxon>
    </lineage>
</organism>
<accession>A0AAU8LF66</accession>
<dbReference type="EMBL" id="CP159362">
    <property type="protein sequence ID" value="XCN66847.1"/>
    <property type="molecule type" value="Genomic_DNA"/>
</dbReference>
<feature type="coiled-coil region" evidence="1">
    <location>
        <begin position="1694"/>
        <end position="1739"/>
    </location>
</feature>
<feature type="domain" description="Bacteriophage tail tape measure N-terminal" evidence="2">
    <location>
        <begin position="242"/>
        <end position="367"/>
    </location>
</feature>
<protein>
    <submittedName>
        <fullName evidence="5">Phage tail tape measure protein</fullName>
    </submittedName>
</protein>
<dbReference type="Pfam" id="PF13946">
    <property type="entry name" value="DUF4214"/>
    <property type="match status" value="1"/>
</dbReference>
<dbReference type="RefSeq" id="WP_080266910.1">
    <property type="nucleotide sequence ID" value="NZ_CP159362.1"/>
</dbReference>
<dbReference type="PANTHER" id="PTHR34491">
    <property type="entry name" value="A-TYPE INCLUSION PROTEIN, PUTATIVE-RELATED"/>
    <property type="match status" value="1"/>
</dbReference>
<feature type="domain" description="Bacteriophage tail tape measure N-terminal" evidence="2">
    <location>
        <begin position="382"/>
        <end position="518"/>
    </location>
</feature>
<proteinExistence type="predicted"/>
<dbReference type="Pfam" id="PF24622">
    <property type="entry name" value="TMP_4"/>
    <property type="match status" value="1"/>
</dbReference>
<feature type="domain" description="DUF4214" evidence="4">
    <location>
        <begin position="1816"/>
        <end position="1860"/>
    </location>
</feature>
<reference evidence="5" key="1">
    <citation type="journal article" date="2014" name="Genome Announc.">
        <title>Draft Genome Sequences of a Phylogenetically Diverse Suite of Pseudomonas syringae Strains from Multiple Source Populations.</title>
        <authorList>
            <person name="Baltrus D.A."/>
            <person name="Yourstone S."/>
            <person name="Lind A."/>
            <person name="Guilbaud C."/>
            <person name="Sands D.C."/>
            <person name="Jones C.D."/>
            <person name="Morris C.E."/>
            <person name="Dangl J.L."/>
        </authorList>
    </citation>
    <scope>NUCLEOTIDE SEQUENCE</scope>
    <source>
        <strain evidence="5">CC1417</strain>
    </source>
</reference>
<feature type="coiled-coil region" evidence="1">
    <location>
        <begin position="660"/>
        <end position="687"/>
    </location>
</feature>
<dbReference type="InterPro" id="IPR006431">
    <property type="entry name" value="Phage_tape_meas_C"/>
</dbReference>
<keyword evidence="1" id="KW-0175">Coiled coil</keyword>
<reference evidence="5" key="2">
    <citation type="submission" date="2024-07" db="EMBL/GenBank/DDBJ databases">
        <title>A complete genome sequence for Pseudomonas syringae CC1417.</title>
        <authorList>
            <person name="Baltrus D.A."/>
        </authorList>
    </citation>
    <scope>NUCLEOTIDE SEQUENCE</scope>
    <source>
        <strain evidence="5">CC1417</strain>
    </source>
</reference>
<evidence type="ECO:0000259" key="3">
    <source>
        <dbReference type="Pfam" id="PF09718"/>
    </source>
</evidence>
<name>A0AAU8LF66_PSESX</name>
<sequence length="1974" mass="205033">MSDFSLTWLKASIPFRSLNSLAKAREKSEQRAAWPSLKQARTTTRFGGFFFAWRKAMSTIAELGLSINSDPAAQAADDLDRLVQSGAKAEQAVESLGGASKQAEERMLALARAAVQSSAYQETLNRAYEATSGATAAAARAQLDLAASQSRSAQSSNEAAGAQDRLSASEKKLSLASGEQSQALAKLIGQIDPTVAAYARLDAQQQQLAKFSAAGVLPADDFTRYNTQIERTRQKLGGFDDAMQKTGVSAAQTKEALNQLPTQFTDIFTSLAGGQNPLLVLIQQGGQIKDSFGGIGPMFDALGQKFGSMLGFTSTAAALGDAVGGIGAGAKSASEGAEAAGKSLGDMAEGANTAADAAKNANEAISAIPPPPGGVTAGFLGVTAAVVATAASIAVLVYGYSKGSKEADEYNKSLLFTGNAAGTTASQLGAMAQRVGDATTTVGDAAKALALLAGSSRIPVEQFEKIATAALNLEDATGKAASATIAEFEKIADSPTKAIADLNEKYGFLTAATYEQIRALEKQGEKEAAAALGQNALAAAINERANQTKINMGTVERAWDDATSAVKRYADAVLQIGRESTLSSQLDDLKKRLEDVNRLTESGRSSRAARGGADADAIRKQISFIELQIDADKQRGKFLGEQTQSQKEAIEASIRLQALEEGAYTKKQKMNKELEAAQRDIDKKRAGGLQVTAEQEEAIYKAIREKDAYKEAAEKKQRAYTEAAGIRELDQAKQQYAVLKEQLALVGLQKGEVDKLGESGKALIKWEQQLADLKEKKTLTADQKSLLANQELITAQLKRNAALEKEIALKKLSADEDEKLIAYQKALAAELELSKEGLSNQLAGLGMGSEGRKRLQDDLKLRQDYQKKMNSLQEQLNKGEITSGLYEKETAALQSALDQRLSMQTDYYRQLEMAQADWSNGANAAWQDYVDEAGDIAGQTYDLFSNAFHGMEDTLVDFVTTGKLSFKDLADSIIADIARILIRTKIVTPALNALFGGGGASGGVSSLLGGGGASGSGFNLESAWNGISGAYSVATSGFGQAVSAGWTAGEGFLGGVQGAFKAGAGTLSAGISSLFASGSGTMVNGVYQLSASAAPATVDLIANTVTNSSTGAVTGTATGATTAASAGLSASSALMYGIGGAIQGYLKAGVKGAVAGAGGAVAGAYAGAAIGSAVPIIGNVIGAAIGAVLGGMFGASLFGGDWITKDEGFQLGVTDGELESNSFEYQKKKGGLFSSNKKRTRLTAMDPEMQAALDNTYAATLGTVIGLFDSLDVELNDAVLDGLNVAATQISTRDKTAEQIQEELSKWFTGLGDAAVAEVNKVTGSGLDGFNLEGLTAFVNNLYSVNASFDMIGVKMVDFNIAGGRAVENLVALAGGIDALNENMTKFYDGFTTDTQKSIDTLDGVRAQFAAMGLTLPGTRAAFAEAVKGLDMTSAAERQIFNSMTANAEQAAAAYTILEQRQSGYYSAFFSESENTARSITDLTSQIKAMGVELPGTRSAFRGMVEAAAQDTSAEGKALYESLMNVAGLAGQAFDAIEQQATTATQALFDSLVGAATSGQSAVQRAIDAEQKATTAAYNARVTSLNDMSNTASKAVSELSSVSSSLGNALKSLRGDSDQAVQMLRTQAQATLQSALATVKAGGSLSGVSGLDDALSTVSSNTTDLYSSLEDFNRDQGRTANVVAELNALNGKQLTSAEQTVKTLKDQLDQAKLDYDAQIAQYQAQADFAQAQIDALNGVDTSVMSVVDAVNAMNAAVVAALAVVKPSNSTNTGTLIDSVYQDLLGKNADAPGKEYWQGQVGNGSISPDQLAGAVKNAATENAIKAAYQSLLDRDADAAGAQYWAGQVASGALTIGQLPQAIANAAKANGAAVKVPGYASGGDFGGGLRLVGENGPELEVTGPSRIFNANQTAAMLKGGGDSGVTAAEVKELRREVQSNAKAFWTLIERMSSNLGQIKEGGLQVVGTVATKVVPA</sequence>